<keyword evidence="16" id="KW-1185">Reference proteome</keyword>
<keyword evidence="7" id="KW-0498">Mitosis</keyword>
<dbReference type="GO" id="GO:0005516">
    <property type="term" value="F:calmodulin binding"/>
    <property type="evidence" value="ECO:0007669"/>
    <property type="project" value="UniProtKB-KW"/>
</dbReference>
<feature type="coiled-coil region" evidence="12">
    <location>
        <begin position="1614"/>
        <end position="1641"/>
    </location>
</feature>
<evidence type="ECO:0000256" key="6">
    <source>
        <dbReference type="ARBA" id="ARBA00022737"/>
    </source>
</evidence>
<dbReference type="CDD" id="cd21224">
    <property type="entry name" value="CH_ASPM_rpt2"/>
    <property type="match status" value="1"/>
</dbReference>
<keyword evidence="3" id="KW-0963">Cytoplasm</keyword>
<dbReference type="Gene3D" id="1.25.10.10">
    <property type="entry name" value="Leucine-rich Repeat Variant"/>
    <property type="match status" value="1"/>
</dbReference>
<dbReference type="GO" id="GO:0000278">
    <property type="term" value="P:mitotic cell cycle"/>
    <property type="evidence" value="ECO:0007669"/>
    <property type="project" value="TreeGrafter"/>
</dbReference>
<evidence type="ECO:0000256" key="13">
    <source>
        <dbReference type="SAM" id="MobiDB-lite"/>
    </source>
</evidence>
<evidence type="ECO:0000256" key="4">
    <source>
        <dbReference type="ARBA" id="ARBA00022553"/>
    </source>
</evidence>
<evidence type="ECO:0000256" key="11">
    <source>
        <dbReference type="ARBA" id="ARBA00023306"/>
    </source>
</evidence>
<dbReference type="SUPFAM" id="SSF47576">
    <property type="entry name" value="Calponin-homology domain, CH-domain"/>
    <property type="match status" value="1"/>
</dbReference>
<feature type="compositionally biased region" description="Pro residues" evidence="13">
    <location>
        <begin position="18"/>
        <end position="28"/>
    </location>
</feature>
<evidence type="ECO:0000313" key="15">
    <source>
        <dbReference type="EMBL" id="KAG0249919.1"/>
    </source>
</evidence>
<feature type="region of interest" description="Disordered" evidence="13">
    <location>
        <begin position="1797"/>
        <end position="1818"/>
    </location>
</feature>
<evidence type="ECO:0000259" key="14">
    <source>
        <dbReference type="PROSITE" id="PS50021"/>
    </source>
</evidence>
<gene>
    <name evidence="15" type="ORF">DFQ27_009719</name>
</gene>
<dbReference type="InterPro" id="IPR013783">
    <property type="entry name" value="Ig-like_fold"/>
</dbReference>
<dbReference type="PROSITE" id="PS50096">
    <property type="entry name" value="IQ"/>
    <property type="match status" value="10"/>
</dbReference>
<dbReference type="Proteomes" id="UP000807716">
    <property type="component" value="Unassembled WGS sequence"/>
</dbReference>
<keyword evidence="5" id="KW-0132">Cell division</keyword>
<protein>
    <recommendedName>
        <fullName evidence="14">Calponin-homology (CH) domain-containing protein</fullName>
    </recommendedName>
</protein>
<dbReference type="GO" id="GO:0007051">
    <property type="term" value="P:spindle organization"/>
    <property type="evidence" value="ECO:0007669"/>
    <property type="project" value="TreeGrafter"/>
</dbReference>
<feature type="compositionally biased region" description="Low complexity" evidence="13">
    <location>
        <begin position="166"/>
        <end position="196"/>
    </location>
</feature>
<dbReference type="InterPro" id="IPR001715">
    <property type="entry name" value="CH_dom"/>
</dbReference>
<dbReference type="InterPro" id="IPR011989">
    <property type="entry name" value="ARM-like"/>
</dbReference>
<feature type="region of interest" description="Disordered" evidence="13">
    <location>
        <begin position="86"/>
        <end position="196"/>
    </location>
</feature>
<dbReference type="OrthoDB" id="76388at2759"/>
<evidence type="ECO:0000313" key="16">
    <source>
        <dbReference type="Proteomes" id="UP000807716"/>
    </source>
</evidence>
<evidence type="ECO:0000256" key="12">
    <source>
        <dbReference type="SAM" id="Coils"/>
    </source>
</evidence>
<dbReference type="CDD" id="cd23767">
    <property type="entry name" value="IQCD"/>
    <property type="match status" value="3"/>
</dbReference>
<evidence type="ECO:0000256" key="7">
    <source>
        <dbReference type="ARBA" id="ARBA00022776"/>
    </source>
</evidence>
<dbReference type="GO" id="GO:0005737">
    <property type="term" value="C:cytoplasm"/>
    <property type="evidence" value="ECO:0007669"/>
    <property type="project" value="UniProtKB-SubCell"/>
</dbReference>
<comment type="subcellular location">
    <subcellularLocation>
        <location evidence="2">Cytoplasm</location>
    </subcellularLocation>
    <subcellularLocation>
        <location evidence="1">Nucleus</location>
    </subcellularLocation>
</comment>
<dbReference type="Gene3D" id="1.10.418.10">
    <property type="entry name" value="Calponin-like domain"/>
    <property type="match status" value="2"/>
</dbReference>
<evidence type="ECO:0000256" key="1">
    <source>
        <dbReference type="ARBA" id="ARBA00004123"/>
    </source>
</evidence>
<evidence type="ECO:0000256" key="5">
    <source>
        <dbReference type="ARBA" id="ARBA00022618"/>
    </source>
</evidence>
<accession>A0A9P6TWP9</accession>
<feature type="domain" description="Calponin-homology (CH)" evidence="14">
    <location>
        <begin position="583"/>
        <end position="710"/>
    </location>
</feature>
<dbReference type="GO" id="GO:0051301">
    <property type="term" value="P:cell division"/>
    <property type="evidence" value="ECO:0007669"/>
    <property type="project" value="UniProtKB-KW"/>
</dbReference>
<keyword evidence="11" id="KW-0131">Cell cycle</keyword>
<dbReference type="PROSITE" id="PS50021">
    <property type="entry name" value="CH"/>
    <property type="match status" value="2"/>
</dbReference>
<dbReference type="SUPFAM" id="SSF48371">
    <property type="entry name" value="ARM repeat"/>
    <property type="match status" value="1"/>
</dbReference>
<proteinExistence type="predicted"/>
<dbReference type="InterPro" id="IPR051185">
    <property type="entry name" value="ASPM"/>
</dbReference>
<feature type="region of interest" description="Disordered" evidence="13">
    <location>
        <begin position="1"/>
        <end position="33"/>
    </location>
</feature>
<evidence type="ECO:0000256" key="3">
    <source>
        <dbReference type="ARBA" id="ARBA00022490"/>
    </source>
</evidence>
<keyword evidence="8" id="KW-0112">Calmodulin-binding</keyword>
<feature type="compositionally biased region" description="Polar residues" evidence="13">
    <location>
        <begin position="1"/>
        <end position="12"/>
    </location>
</feature>
<dbReference type="Pfam" id="PF15780">
    <property type="entry name" value="ASH"/>
    <property type="match status" value="1"/>
</dbReference>
<dbReference type="CDD" id="cd21223">
    <property type="entry name" value="CH_ASPM_rpt1"/>
    <property type="match status" value="1"/>
</dbReference>
<dbReference type="Gene3D" id="1.20.5.190">
    <property type="match status" value="4"/>
</dbReference>
<keyword evidence="9 12" id="KW-0175">Coiled coil</keyword>
<dbReference type="InterPro" id="IPR027417">
    <property type="entry name" value="P-loop_NTPase"/>
</dbReference>
<evidence type="ECO:0000256" key="10">
    <source>
        <dbReference type="ARBA" id="ARBA00023242"/>
    </source>
</evidence>
<dbReference type="SMART" id="SM00015">
    <property type="entry name" value="IQ"/>
    <property type="match status" value="15"/>
</dbReference>
<dbReference type="PANTHER" id="PTHR22706">
    <property type="entry name" value="ASSEMBLY FACTOR FOR SPINDLE MICROTUBULES"/>
    <property type="match status" value="1"/>
</dbReference>
<feature type="domain" description="Calponin-homology (CH)" evidence="14">
    <location>
        <begin position="750"/>
        <end position="861"/>
    </location>
</feature>
<feature type="compositionally biased region" description="Basic residues" evidence="13">
    <location>
        <begin position="1802"/>
        <end position="1811"/>
    </location>
</feature>
<dbReference type="InterPro" id="IPR031549">
    <property type="entry name" value="ASH"/>
</dbReference>
<dbReference type="Pfam" id="PF00307">
    <property type="entry name" value="CH"/>
    <property type="match status" value="2"/>
</dbReference>
<sequence>MNTLQSKDTTASLRGGGGPPPPPPPPPTTTAITNTTVATSSSSVALFSATGGIRTWNTMHTMSSSENEFKVPPAGPLNNPALLLQRHHHHHQQQQPGTQLNGNGSKRKLAVQDSTTGVKVHRRQASTVDQPFSTPLAARSASSLDQSSNINTTTIATGSSSRQQPTKLAAASTRLSSSSSSSSPSSAAATASTPTAESKTLSTLILAPFQPSPWIDFGKVRLGHKHSVPLFIENPTDMPERIKIDGTCKMEEKGFNIDPLDPLLQQQQQQQQRLQQQHRRSLEPLVVPAKSTIEVTVSWTPFTAGTVRASAILKSTSGRFMVNLHGCGETLPAPIPADPMKASMLRQSRYGQKGAAAGGGASLRESTIAAMKQSQWRTQSTRSDSLYTPPAGYSTLPYVTTNEMYDERWIDRQERSFSQWLNHEFHVTVDMFSARDPSSWSYYSHKLEYEHTRASAFKIYQSDTFKIVLLKVDDAMAKDRLKIKPDCNLVGDVTARCEVIELLFSYDVRWLVLGLETTTGMATSVTPSFDRSTISAFINKFQKAMNRLVLKRLFMIILFLDKSKQAKLIPSDPCLFNKESDIKSSRQLLTTISKRFLMGEGDIIRHLLFMGYSVLHTQEPLDEYDFTVKNLAVDMRDGVRLCRLIDLHCPDVNLGAAHMQQNVNLALNALVSQGIALEGTRGGILTARDIVEGHREKTFGLLWKLILNWKVPVLVDLQSLLAEIMAIKKEYRRMYGVNQPEQLETVYFTSDQLSALLRWCQAIAIFYGIQVTNFTTSFSDGRAFGALLSYYHPSLLDMNEMKNSAQYLEEVKQGLHPIPAELLPVGDQNGKGFFINTKDLPDPVTTAKEMDRFNFRMLHSKVQALGGVPVTMRPADHQSPMGVPDEKAVILFVTYLCARLMHLNKDIRAAKTIQRLWREKRYGRQEEHRARAVLVIQRYVRAYQSRKRAEVQQRRKRQAVTLIQTGCRAYLARQRARAQLEQVELVQRQCRVFLFRKQFIEYRWAALTIQRYWRGLVGRREFAQEQEELRLVCAFQAHVRGSLVRKRFFLLKLAAEVVITRRRAQLEGRRVRQVVGELRAACLVVQRRRRALVEVRQMRSEFLALRAWATHLQATVLGVLARQRYRETLDLQWACMVVQRRRREFVETRATMHRFADLRWAASVVQARWRAQVEARRDRARYLALRAWAVQIQAQVRRTLALTRYRQVYRAALVIQERRRAEVAMREQRHRFLMLQAAACVIQDRWRAMVLGRQTRVAYLEQLSTIVQMQAAIRGFVFRRRLACALRENKAAVTIQSAWRGHQARLEVRVLRTVVGVQAMVRAKMARWEYERRRHAAVIIQQRWRARRLAQAAQAEYAASMQAALVIQRRWRALVLGRQVREEVRLVYRGIILLQARIRGVLARARADRIRWLVLVQSAVRGALVRSKCGRELHERREQAARTIQAFWRTTVETREVRYAFEERRWAALVMQRHWRRVLEERADFEAQSRAAVVIQAAIRGFLARRRVQAYLEHRATVLNWWVDLTEQSLAAMVIQRAWRRTRSRRRAELEHFAASKIQCWWQYRRSLRFQTQLDRIMAGVQAQIRGCLARMRADREVGAVVTIQAWWRGYVVRREASATIRAARRRIEHANATAEEHMKLGNRTTMALDILLSSGQLSSVLKACYHLDVVTRLSKNSCLRLVEHNVVNIIFRLIRSCNRSQPHMEVLKHALNIVENLSRDPDTIAPVFWAPEGMEILVDTVQAYRENEMVLGSAMTILLIHIEANEGRQRALKNRMPAEIKKLRGVLTVLERKLDREMKSHHGHRSHHHPSQGAAGAGGLQQLTASVNKLRKAVHLLT</sequence>
<name>A0A9P6TWP9_9FUNG</name>
<evidence type="ECO:0000256" key="2">
    <source>
        <dbReference type="ARBA" id="ARBA00004496"/>
    </source>
</evidence>
<dbReference type="PANTHER" id="PTHR22706:SF1">
    <property type="entry name" value="ASSEMBLY FACTOR FOR SPINDLE MICROTUBULES"/>
    <property type="match status" value="1"/>
</dbReference>
<organism evidence="15 16">
    <name type="scientific">Actinomortierella ambigua</name>
    <dbReference type="NCBI Taxonomy" id="1343610"/>
    <lineage>
        <taxon>Eukaryota</taxon>
        <taxon>Fungi</taxon>
        <taxon>Fungi incertae sedis</taxon>
        <taxon>Mucoromycota</taxon>
        <taxon>Mortierellomycotina</taxon>
        <taxon>Mortierellomycetes</taxon>
        <taxon>Mortierellales</taxon>
        <taxon>Mortierellaceae</taxon>
        <taxon>Actinomortierella</taxon>
    </lineage>
</organism>
<dbReference type="SMART" id="SM00033">
    <property type="entry name" value="CH"/>
    <property type="match status" value="2"/>
</dbReference>
<keyword evidence="10" id="KW-0539">Nucleus</keyword>
<evidence type="ECO:0000256" key="8">
    <source>
        <dbReference type="ARBA" id="ARBA00022860"/>
    </source>
</evidence>
<dbReference type="GO" id="GO:0005634">
    <property type="term" value="C:nucleus"/>
    <property type="evidence" value="ECO:0007669"/>
    <property type="project" value="UniProtKB-SubCell"/>
</dbReference>
<comment type="caution">
    <text evidence="15">The sequence shown here is derived from an EMBL/GenBank/DDBJ whole genome shotgun (WGS) entry which is preliminary data.</text>
</comment>
<dbReference type="Gene3D" id="2.60.40.10">
    <property type="entry name" value="Immunoglobulins"/>
    <property type="match status" value="1"/>
</dbReference>
<dbReference type="InterPro" id="IPR036872">
    <property type="entry name" value="CH_dom_sf"/>
</dbReference>
<dbReference type="SUPFAM" id="SSF52540">
    <property type="entry name" value="P-loop containing nucleoside triphosphate hydrolases"/>
    <property type="match status" value="1"/>
</dbReference>
<keyword evidence="6" id="KW-0677">Repeat</keyword>
<dbReference type="GO" id="GO:0051295">
    <property type="term" value="P:establishment of meiotic spindle localization"/>
    <property type="evidence" value="ECO:0007669"/>
    <property type="project" value="TreeGrafter"/>
</dbReference>
<evidence type="ECO:0000256" key="9">
    <source>
        <dbReference type="ARBA" id="ARBA00023054"/>
    </source>
</evidence>
<feature type="compositionally biased region" description="Polar residues" evidence="13">
    <location>
        <begin position="140"/>
        <end position="165"/>
    </location>
</feature>
<dbReference type="InterPro" id="IPR016024">
    <property type="entry name" value="ARM-type_fold"/>
</dbReference>
<dbReference type="InterPro" id="IPR000048">
    <property type="entry name" value="IQ_motif_EF-hand-BS"/>
</dbReference>
<dbReference type="GO" id="GO:0000922">
    <property type="term" value="C:spindle pole"/>
    <property type="evidence" value="ECO:0007669"/>
    <property type="project" value="TreeGrafter"/>
</dbReference>
<keyword evidence="4" id="KW-0597">Phosphoprotein</keyword>
<reference evidence="15" key="1">
    <citation type="journal article" date="2020" name="Fungal Divers.">
        <title>Resolving the Mortierellaceae phylogeny through synthesis of multi-gene phylogenetics and phylogenomics.</title>
        <authorList>
            <person name="Vandepol N."/>
            <person name="Liber J."/>
            <person name="Desiro A."/>
            <person name="Na H."/>
            <person name="Kennedy M."/>
            <person name="Barry K."/>
            <person name="Grigoriev I.V."/>
            <person name="Miller A.N."/>
            <person name="O'Donnell K."/>
            <person name="Stajich J.E."/>
            <person name="Bonito G."/>
        </authorList>
    </citation>
    <scope>NUCLEOTIDE SEQUENCE</scope>
    <source>
        <strain evidence="15">BC1065</strain>
    </source>
</reference>
<dbReference type="Pfam" id="PF00612">
    <property type="entry name" value="IQ"/>
    <property type="match status" value="8"/>
</dbReference>
<dbReference type="EMBL" id="JAAAJB010000922">
    <property type="protein sequence ID" value="KAG0249919.1"/>
    <property type="molecule type" value="Genomic_DNA"/>
</dbReference>